<dbReference type="PANTHER" id="PTHR37826:SF3">
    <property type="entry name" value="J DOMAIN-CONTAINING PROTEIN"/>
    <property type="match status" value="1"/>
</dbReference>
<keyword evidence="4" id="KW-1185">Reference proteome</keyword>
<proteinExistence type="predicted"/>
<keyword evidence="2" id="KW-1133">Transmembrane helix</keyword>
<name>C6LIX2_9FIRM</name>
<dbReference type="EMBL" id="ACCL02000018">
    <property type="protein sequence ID" value="EET59511.1"/>
    <property type="molecule type" value="Genomic_DNA"/>
</dbReference>
<organism evidence="3 4">
    <name type="scientific">Marvinbryantia formatexigens DSM 14469</name>
    <dbReference type="NCBI Taxonomy" id="478749"/>
    <lineage>
        <taxon>Bacteria</taxon>
        <taxon>Bacillati</taxon>
        <taxon>Bacillota</taxon>
        <taxon>Clostridia</taxon>
        <taxon>Lachnospirales</taxon>
        <taxon>Lachnospiraceae</taxon>
        <taxon>Marvinbryantia</taxon>
    </lineage>
</organism>
<dbReference type="AlphaFoldDB" id="C6LIX2"/>
<evidence type="ECO:0000256" key="2">
    <source>
        <dbReference type="SAM" id="Phobius"/>
    </source>
</evidence>
<keyword evidence="2" id="KW-0812">Transmembrane</keyword>
<evidence type="ECO:0000313" key="3">
    <source>
        <dbReference type="EMBL" id="EET59511.1"/>
    </source>
</evidence>
<evidence type="ECO:0008006" key="5">
    <source>
        <dbReference type="Google" id="ProtNLM"/>
    </source>
</evidence>
<keyword evidence="2" id="KW-0472">Membrane</keyword>
<evidence type="ECO:0000256" key="1">
    <source>
        <dbReference type="SAM" id="MobiDB-lite"/>
    </source>
</evidence>
<sequence length="370" mass="41896">MAVISYKCPNCGGDLRFDPSTQKYKCEYCISLFTQEELEAANPQASGEETAPHVHARGGQKAGQGGQESAQNDDGGKEEQGAVVYSCPGCGAEIVTDATTAATFCYYCHNPVVLKGRLSGEYEPDLVIPFAVDKKEAVEDFLKYVRGKKFVPKDFFCKEQIEKISGVYFPFWTYSCLADGQWQGSAQKVRVWQMGELEYTETKVYDVERRAELTFRNLTREALNKENRQLVEAVQPFRLEEAKDFSMGYLSGFFAEKRDIEKAEISAGVEQEVRDYAGKMLHSSVSGYMTTQTRDTRVHMQEETWKYLLLPVWVLTYRGADGKLYYYAMNGQTRKICGVLPIDKARMALLFLGVFLPLLLLLLMGGYFLW</sequence>
<accession>C6LIX2</accession>
<dbReference type="eggNOG" id="COG1645">
    <property type="taxonomic scope" value="Bacteria"/>
</dbReference>
<dbReference type="PANTHER" id="PTHR37826">
    <property type="entry name" value="FLOTILLIN BAND_7_5 DOMAIN PROTEIN"/>
    <property type="match status" value="1"/>
</dbReference>
<dbReference type="STRING" id="168384.SAMN05660368_03035"/>
<dbReference type="OrthoDB" id="3182597at2"/>
<dbReference type="Proteomes" id="UP000005561">
    <property type="component" value="Unassembled WGS sequence"/>
</dbReference>
<evidence type="ECO:0000313" key="4">
    <source>
        <dbReference type="Proteomes" id="UP000005561"/>
    </source>
</evidence>
<dbReference type="RefSeq" id="WP_006863371.1">
    <property type="nucleotide sequence ID" value="NZ_ACCL02000018.1"/>
</dbReference>
<reference evidence="3" key="1">
    <citation type="submission" date="2009-07" db="EMBL/GenBank/DDBJ databases">
        <authorList>
            <person name="Weinstock G."/>
            <person name="Sodergren E."/>
            <person name="Clifton S."/>
            <person name="Fulton L."/>
            <person name="Fulton B."/>
            <person name="Courtney L."/>
            <person name="Fronick C."/>
            <person name="Harrison M."/>
            <person name="Strong C."/>
            <person name="Farmer C."/>
            <person name="Delahaunty K."/>
            <person name="Markovic C."/>
            <person name="Hall O."/>
            <person name="Minx P."/>
            <person name="Tomlinson C."/>
            <person name="Mitreva M."/>
            <person name="Nelson J."/>
            <person name="Hou S."/>
            <person name="Wollam A."/>
            <person name="Pepin K.H."/>
            <person name="Johnson M."/>
            <person name="Bhonagiri V."/>
            <person name="Nash W.E."/>
            <person name="Warren W."/>
            <person name="Chinwalla A."/>
            <person name="Mardis E.R."/>
            <person name="Wilson R.K."/>
        </authorList>
    </citation>
    <scope>NUCLEOTIDE SEQUENCE [LARGE SCALE GENOMIC DNA]</scope>
    <source>
        <strain evidence="3">DSM 14469</strain>
    </source>
</reference>
<protein>
    <recommendedName>
        <fullName evidence="5">TFIIB-type zinc ribbon-containing protein</fullName>
    </recommendedName>
</protein>
<comment type="caution">
    <text evidence="3">The sequence shown here is derived from an EMBL/GenBank/DDBJ whole genome shotgun (WGS) entry which is preliminary data.</text>
</comment>
<feature type="transmembrane region" description="Helical" evidence="2">
    <location>
        <begin position="347"/>
        <end position="369"/>
    </location>
</feature>
<gene>
    <name evidence="3" type="ORF">BRYFOR_08603</name>
</gene>
<dbReference type="Gene3D" id="2.20.28.30">
    <property type="entry name" value="RNA polymerase ii, chain L"/>
    <property type="match status" value="2"/>
</dbReference>
<feature type="region of interest" description="Disordered" evidence="1">
    <location>
        <begin position="40"/>
        <end position="77"/>
    </location>
</feature>